<proteinExistence type="predicted"/>
<dbReference type="AlphaFoldDB" id="A0A6C0D2X7"/>
<accession>A0A6C0D2X7</accession>
<evidence type="ECO:0000256" key="1">
    <source>
        <dbReference type="SAM" id="MobiDB-lite"/>
    </source>
</evidence>
<protein>
    <submittedName>
        <fullName evidence="2">Uncharacterized protein</fullName>
    </submittedName>
</protein>
<dbReference type="EMBL" id="MN739531">
    <property type="protein sequence ID" value="QHT11148.1"/>
    <property type="molecule type" value="Genomic_DNA"/>
</dbReference>
<organism evidence="2">
    <name type="scientific">viral metagenome</name>
    <dbReference type="NCBI Taxonomy" id="1070528"/>
    <lineage>
        <taxon>unclassified sequences</taxon>
        <taxon>metagenomes</taxon>
        <taxon>organismal metagenomes</taxon>
    </lineage>
</organism>
<evidence type="ECO:0000313" key="2">
    <source>
        <dbReference type="EMBL" id="QHT11148.1"/>
    </source>
</evidence>
<reference evidence="2" key="1">
    <citation type="journal article" date="2020" name="Nature">
        <title>Giant virus diversity and host interactions through global metagenomics.</title>
        <authorList>
            <person name="Schulz F."/>
            <person name="Roux S."/>
            <person name="Paez-Espino D."/>
            <person name="Jungbluth S."/>
            <person name="Walsh D.A."/>
            <person name="Denef V.J."/>
            <person name="McMahon K.D."/>
            <person name="Konstantinidis K.T."/>
            <person name="Eloe-Fadrosh E.A."/>
            <person name="Kyrpides N.C."/>
            <person name="Woyke T."/>
        </authorList>
    </citation>
    <scope>NUCLEOTIDE SEQUENCE</scope>
    <source>
        <strain evidence="2">GVMAG-M-3300023174-111</strain>
    </source>
</reference>
<feature type="compositionally biased region" description="Basic residues" evidence="1">
    <location>
        <begin position="30"/>
        <end position="46"/>
    </location>
</feature>
<feature type="region of interest" description="Disordered" evidence="1">
    <location>
        <begin position="1"/>
        <end position="46"/>
    </location>
</feature>
<sequence length="136" mass="16170">MSEAKAHKSRGRTRSSTSKSRKGSSESRSRSRSRTRTFKNQMKRKNGRKEITDLYEFVIAKTNYTPEEVHGKGWFSRYGDPNKDPFNIGIHYSDGEKTFIWRYDHEREAYIKEKADICYEYLLQLHLFSFKTPIFI</sequence>
<name>A0A6C0D2X7_9ZZZZ</name>